<name>A0A7C1W231_9GAMM</name>
<evidence type="ECO:0000313" key="2">
    <source>
        <dbReference type="EMBL" id="HEC75604.1"/>
    </source>
</evidence>
<feature type="signal peptide" evidence="1">
    <location>
        <begin position="1"/>
        <end position="25"/>
    </location>
</feature>
<reference evidence="2" key="1">
    <citation type="journal article" date="2020" name="mSystems">
        <title>Genome- and Community-Level Interaction Insights into Carbon Utilization and Element Cycling Functions of Hydrothermarchaeota in Hydrothermal Sediment.</title>
        <authorList>
            <person name="Zhou Z."/>
            <person name="Liu Y."/>
            <person name="Xu W."/>
            <person name="Pan J."/>
            <person name="Luo Z.H."/>
            <person name="Li M."/>
        </authorList>
    </citation>
    <scope>NUCLEOTIDE SEQUENCE [LARGE SCALE GENOMIC DNA]</scope>
    <source>
        <strain evidence="2">HyVt-380</strain>
    </source>
</reference>
<dbReference type="PANTHER" id="PTHR36920:SF1">
    <property type="entry name" value="OUTER MEMBRANE PROTEIN W"/>
    <property type="match status" value="1"/>
</dbReference>
<organism evidence="2">
    <name type="scientific">Methylophaga aminisulfidivorans</name>
    <dbReference type="NCBI Taxonomy" id="230105"/>
    <lineage>
        <taxon>Bacteria</taxon>
        <taxon>Pseudomonadati</taxon>
        <taxon>Pseudomonadota</taxon>
        <taxon>Gammaproteobacteria</taxon>
        <taxon>Thiotrichales</taxon>
        <taxon>Piscirickettsiaceae</taxon>
        <taxon>Methylophaga</taxon>
    </lineage>
</organism>
<sequence length="96" mass="10188">MKTTTLAAALLTTLGLSFAAAPAMAYEAGDWLIRGRIINVNPNDDSGTLTVNGVDQGTKGVSVNSDTVPELDITYMIDKNWGMELILGYSNHTVKG</sequence>
<feature type="non-terminal residue" evidence="2">
    <location>
        <position position="96"/>
    </location>
</feature>
<dbReference type="SUPFAM" id="SSF56925">
    <property type="entry name" value="OMPA-like"/>
    <property type="match status" value="1"/>
</dbReference>
<evidence type="ECO:0000256" key="1">
    <source>
        <dbReference type="SAM" id="SignalP"/>
    </source>
</evidence>
<dbReference type="InterPro" id="IPR005618">
    <property type="entry name" value="OMPW"/>
</dbReference>
<dbReference type="PANTHER" id="PTHR36920">
    <property type="match status" value="1"/>
</dbReference>
<dbReference type="Proteomes" id="UP000886384">
    <property type="component" value="Unassembled WGS sequence"/>
</dbReference>
<keyword evidence="1" id="KW-0732">Signal</keyword>
<dbReference type="InterPro" id="IPR011250">
    <property type="entry name" value="OMP/PagP_B-barrel"/>
</dbReference>
<dbReference type="Pfam" id="PF03922">
    <property type="entry name" value="OmpW"/>
    <property type="match status" value="1"/>
</dbReference>
<accession>A0A7C1W231</accession>
<feature type="chain" id="PRO_5027976183" evidence="1">
    <location>
        <begin position="26"/>
        <end position="96"/>
    </location>
</feature>
<dbReference type="Gene3D" id="2.40.160.20">
    <property type="match status" value="1"/>
</dbReference>
<dbReference type="AlphaFoldDB" id="A0A7C1W231"/>
<proteinExistence type="predicted"/>
<dbReference type="EMBL" id="DRHY01000349">
    <property type="protein sequence ID" value="HEC75604.1"/>
    <property type="molecule type" value="Genomic_DNA"/>
</dbReference>
<gene>
    <name evidence="2" type="ORF">ENI26_14745</name>
</gene>
<dbReference type="GO" id="GO:0019867">
    <property type="term" value="C:outer membrane"/>
    <property type="evidence" value="ECO:0007669"/>
    <property type="project" value="InterPro"/>
</dbReference>
<comment type="caution">
    <text evidence="2">The sequence shown here is derived from an EMBL/GenBank/DDBJ whole genome shotgun (WGS) entry which is preliminary data.</text>
</comment>
<dbReference type="GO" id="GO:0055085">
    <property type="term" value="P:transmembrane transport"/>
    <property type="evidence" value="ECO:0007669"/>
    <property type="project" value="TreeGrafter"/>
</dbReference>
<protein>
    <submittedName>
        <fullName evidence="2">OmpW family protein</fullName>
    </submittedName>
</protein>